<dbReference type="AlphaFoldDB" id="A0A1I5B3M6"/>
<evidence type="ECO:0000313" key="1">
    <source>
        <dbReference type="EMBL" id="SFN69304.1"/>
    </source>
</evidence>
<name>A0A1I5B3M6_9GAMM</name>
<proteinExistence type="predicted"/>
<sequence length="102" mass="10592">MTDAYLTGSPPGHDSAGPLDCSMVSAANCVTDARFGGINARFDIQPGGSVAISGGLHDLKSTKRDWIGVGAYRPANLSEPNTLNNLARTAVIQNLFGNGFDP</sequence>
<reference evidence="1 2" key="1">
    <citation type="submission" date="2016-10" db="EMBL/GenBank/DDBJ databases">
        <authorList>
            <person name="de Groot N.N."/>
        </authorList>
    </citation>
    <scope>NUCLEOTIDE SEQUENCE [LARGE SCALE GENOMIC DNA]</scope>
    <source>
        <strain evidence="1 2">CGMCC 1.7659</strain>
    </source>
</reference>
<accession>A0A1I5B3M6</accession>
<gene>
    <name evidence="1" type="ORF">SAMN05216289_1505</name>
</gene>
<organism evidence="1 2">
    <name type="scientific">Dokdonella immobilis</name>
    <dbReference type="NCBI Taxonomy" id="578942"/>
    <lineage>
        <taxon>Bacteria</taxon>
        <taxon>Pseudomonadati</taxon>
        <taxon>Pseudomonadota</taxon>
        <taxon>Gammaproteobacteria</taxon>
        <taxon>Lysobacterales</taxon>
        <taxon>Rhodanobacteraceae</taxon>
        <taxon>Dokdonella</taxon>
    </lineage>
</organism>
<protein>
    <submittedName>
        <fullName evidence="1">Uncharacterized protein</fullName>
    </submittedName>
</protein>
<evidence type="ECO:0000313" key="2">
    <source>
        <dbReference type="Proteomes" id="UP000198575"/>
    </source>
</evidence>
<keyword evidence="2" id="KW-1185">Reference proteome</keyword>
<dbReference type="Proteomes" id="UP000198575">
    <property type="component" value="Unassembled WGS sequence"/>
</dbReference>
<dbReference type="EMBL" id="FOVF01000050">
    <property type="protein sequence ID" value="SFN69304.1"/>
    <property type="molecule type" value="Genomic_DNA"/>
</dbReference>